<keyword evidence="5 9" id="KW-0653">Protein transport</keyword>
<proteinExistence type="inferred from homology"/>
<protein>
    <recommendedName>
        <fullName evidence="9">Protein translocase subunit SecE</fullName>
    </recommendedName>
</protein>
<evidence type="ECO:0000256" key="6">
    <source>
        <dbReference type="ARBA" id="ARBA00022989"/>
    </source>
</evidence>
<dbReference type="InterPro" id="IPR038379">
    <property type="entry name" value="SecE_sf"/>
</dbReference>
<dbReference type="STRING" id="232089.SAMN05443544_2821"/>
<dbReference type="PANTHER" id="PTHR33910:SF1">
    <property type="entry name" value="PROTEIN TRANSLOCASE SUBUNIT SECE"/>
    <property type="match status" value="1"/>
</dbReference>
<dbReference type="GO" id="GO:0043952">
    <property type="term" value="P:protein transport by the Sec complex"/>
    <property type="evidence" value="ECO:0007669"/>
    <property type="project" value="UniProtKB-UniRule"/>
</dbReference>
<dbReference type="GO" id="GO:0009306">
    <property type="term" value="P:protein secretion"/>
    <property type="evidence" value="ECO:0007669"/>
    <property type="project" value="UniProtKB-UniRule"/>
</dbReference>
<comment type="subunit">
    <text evidence="9">Component of the Sec protein translocase complex. Heterotrimer consisting of SecY, SecE and SecG subunits. The heterotrimers can form oligomers, although 1 heterotrimer is thought to be able to translocate proteins. Interacts with the ribosome. Interacts with SecDF, and other proteins may be involved. Interacts with SecA.</text>
</comment>
<dbReference type="Gene3D" id="1.20.5.1030">
    <property type="entry name" value="Preprotein translocase secy subunit"/>
    <property type="match status" value="1"/>
</dbReference>
<evidence type="ECO:0000256" key="2">
    <source>
        <dbReference type="ARBA" id="ARBA00022448"/>
    </source>
</evidence>
<evidence type="ECO:0000256" key="8">
    <source>
        <dbReference type="ARBA" id="ARBA00023136"/>
    </source>
</evidence>
<keyword evidence="8 9" id="KW-0472">Membrane</keyword>
<keyword evidence="7 9" id="KW-0811">Translocation</keyword>
<evidence type="ECO:0000256" key="3">
    <source>
        <dbReference type="ARBA" id="ARBA00022475"/>
    </source>
</evidence>
<dbReference type="GO" id="GO:0008320">
    <property type="term" value="F:protein transmembrane transporter activity"/>
    <property type="evidence" value="ECO:0007669"/>
    <property type="project" value="UniProtKB-UniRule"/>
</dbReference>
<organism evidence="10 11">
    <name type="scientific">Agromyces cerinus subsp. cerinus</name>
    <dbReference type="NCBI Taxonomy" id="232089"/>
    <lineage>
        <taxon>Bacteria</taxon>
        <taxon>Bacillati</taxon>
        <taxon>Actinomycetota</taxon>
        <taxon>Actinomycetes</taxon>
        <taxon>Micrococcales</taxon>
        <taxon>Microbacteriaceae</taxon>
        <taxon>Agromyces</taxon>
    </lineage>
</organism>
<dbReference type="AlphaFoldDB" id="A0A1N6GSH3"/>
<evidence type="ECO:0000256" key="1">
    <source>
        <dbReference type="ARBA" id="ARBA00004370"/>
    </source>
</evidence>
<evidence type="ECO:0000256" key="4">
    <source>
        <dbReference type="ARBA" id="ARBA00022692"/>
    </source>
</evidence>
<dbReference type="Proteomes" id="UP000184699">
    <property type="component" value="Unassembled WGS sequence"/>
</dbReference>
<dbReference type="EMBL" id="FSRJ01000003">
    <property type="protein sequence ID" value="SIO10305.1"/>
    <property type="molecule type" value="Genomic_DNA"/>
</dbReference>
<gene>
    <name evidence="9" type="primary">secE</name>
    <name evidence="10" type="ORF">SAMN05443544_2821</name>
</gene>
<comment type="similarity">
    <text evidence="9">Belongs to the SecE/SEC61-gamma family.</text>
</comment>
<comment type="subcellular location">
    <subcellularLocation>
        <location evidence="9">Cell membrane</location>
        <topology evidence="9">Single-pass membrane protein</topology>
    </subcellularLocation>
    <subcellularLocation>
        <location evidence="1">Membrane</location>
    </subcellularLocation>
</comment>
<dbReference type="NCBIfam" id="TIGR00964">
    <property type="entry name" value="secE_bact"/>
    <property type="match status" value="1"/>
</dbReference>
<evidence type="ECO:0000313" key="10">
    <source>
        <dbReference type="EMBL" id="SIO10305.1"/>
    </source>
</evidence>
<keyword evidence="6 9" id="KW-1133">Transmembrane helix</keyword>
<dbReference type="InterPro" id="IPR001901">
    <property type="entry name" value="Translocase_SecE/Sec61-g"/>
</dbReference>
<dbReference type="HAMAP" id="MF_00422">
    <property type="entry name" value="SecE"/>
    <property type="match status" value="1"/>
</dbReference>
<dbReference type="GO" id="GO:0005886">
    <property type="term" value="C:plasma membrane"/>
    <property type="evidence" value="ECO:0007669"/>
    <property type="project" value="UniProtKB-SubCell"/>
</dbReference>
<evidence type="ECO:0000256" key="5">
    <source>
        <dbReference type="ARBA" id="ARBA00022927"/>
    </source>
</evidence>
<evidence type="ECO:0000313" key="11">
    <source>
        <dbReference type="Proteomes" id="UP000184699"/>
    </source>
</evidence>
<evidence type="ECO:0000256" key="7">
    <source>
        <dbReference type="ARBA" id="ARBA00023010"/>
    </source>
</evidence>
<dbReference type="PANTHER" id="PTHR33910">
    <property type="entry name" value="PROTEIN TRANSLOCASE SUBUNIT SECE"/>
    <property type="match status" value="1"/>
</dbReference>
<reference evidence="11" key="1">
    <citation type="submission" date="2016-11" db="EMBL/GenBank/DDBJ databases">
        <authorList>
            <person name="Varghese N."/>
            <person name="Submissions S."/>
        </authorList>
    </citation>
    <scope>NUCLEOTIDE SEQUENCE [LARGE SCALE GENOMIC DNA]</scope>
    <source>
        <strain evidence="11">DSM 8595</strain>
    </source>
</reference>
<dbReference type="GO" id="GO:0065002">
    <property type="term" value="P:intracellular protein transmembrane transport"/>
    <property type="evidence" value="ECO:0007669"/>
    <property type="project" value="UniProtKB-UniRule"/>
</dbReference>
<dbReference type="Pfam" id="PF00584">
    <property type="entry name" value="SecE"/>
    <property type="match status" value="1"/>
</dbReference>
<sequence>MIAGPRKVYEVARKVIDEPSEDVVANAKRDRAARRNPFSRVALFIRQVIAELKKVVTPTRKELVSFTTVVLVFVIIMMAIVWAFDQVFGWLVLYVFGTPGV</sequence>
<keyword evidence="3 9" id="KW-1003">Cell membrane</keyword>
<dbReference type="GO" id="GO:0006605">
    <property type="term" value="P:protein targeting"/>
    <property type="evidence" value="ECO:0007669"/>
    <property type="project" value="UniProtKB-UniRule"/>
</dbReference>
<keyword evidence="2 9" id="KW-0813">Transport</keyword>
<dbReference type="InterPro" id="IPR005807">
    <property type="entry name" value="SecE_bac"/>
</dbReference>
<name>A0A1N6GSH3_9MICO</name>
<keyword evidence="11" id="KW-1185">Reference proteome</keyword>
<comment type="function">
    <text evidence="9">Essential subunit of the Sec protein translocation channel SecYEG. Clamps together the 2 halves of SecY. May contact the channel plug during translocation.</text>
</comment>
<keyword evidence="4 9" id="KW-0812">Transmembrane</keyword>
<feature type="transmembrane region" description="Helical" evidence="9">
    <location>
        <begin position="63"/>
        <end position="84"/>
    </location>
</feature>
<accession>A0A1N6GSH3</accession>
<evidence type="ECO:0000256" key="9">
    <source>
        <dbReference type="HAMAP-Rule" id="MF_00422"/>
    </source>
</evidence>